<feature type="region of interest" description="Disordered" evidence="1">
    <location>
        <begin position="124"/>
        <end position="154"/>
    </location>
</feature>
<evidence type="ECO:0000256" key="1">
    <source>
        <dbReference type="SAM" id="MobiDB-lite"/>
    </source>
</evidence>
<dbReference type="Proteomes" id="UP001341840">
    <property type="component" value="Unassembled WGS sequence"/>
</dbReference>
<reference evidence="2 3" key="1">
    <citation type="journal article" date="2023" name="Plants (Basel)">
        <title>Bridging the Gap: Combining Genomics and Transcriptomics Approaches to Understand Stylosanthes scabra, an Orphan Legume from the Brazilian Caatinga.</title>
        <authorList>
            <person name="Ferreira-Neto J.R.C."/>
            <person name="da Silva M.D."/>
            <person name="Binneck E."/>
            <person name="de Melo N.F."/>
            <person name="da Silva R.H."/>
            <person name="de Melo A.L.T.M."/>
            <person name="Pandolfi V."/>
            <person name="Bustamante F.O."/>
            <person name="Brasileiro-Vidal A.C."/>
            <person name="Benko-Iseppon A.M."/>
        </authorList>
    </citation>
    <scope>NUCLEOTIDE SEQUENCE [LARGE SCALE GENOMIC DNA]</scope>
    <source>
        <tissue evidence="2">Leaves</tissue>
    </source>
</reference>
<accession>A0ABU6SZ21</accession>
<evidence type="ECO:0000313" key="2">
    <source>
        <dbReference type="EMBL" id="MED6141524.1"/>
    </source>
</evidence>
<comment type="caution">
    <text evidence="2">The sequence shown here is derived from an EMBL/GenBank/DDBJ whole genome shotgun (WGS) entry which is preliminary data.</text>
</comment>
<feature type="non-terminal residue" evidence="2">
    <location>
        <position position="1"/>
    </location>
</feature>
<proteinExistence type="predicted"/>
<evidence type="ECO:0000313" key="3">
    <source>
        <dbReference type="Proteomes" id="UP001341840"/>
    </source>
</evidence>
<organism evidence="2 3">
    <name type="scientific">Stylosanthes scabra</name>
    <dbReference type="NCBI Taxonomy" id="79078"/>
    <lineage>
        <taxon>Eukaryota</taxon>
        <taxon>Viridiplantae</taxon>
        <taxon>Streptophyta</taxon>
        <taxon>Embryophyta</taxon>
        <taxon>Tracheophyta</taxon>
        <taxon>Spermatophyta</taxon>
        <taxon>Magnoliopsida</taxon>
        <taxon>eudicotyledons</taxon>
        <taxon>Gunneridae</taxon>
        <taxon>Pentapetalae</taxon>
        <taxon>rosids</taxon>
        <taxon>fabids</taxon>
        <taxon>Fabales</taxon>
        <taxon>Fabaceae</taxon>
        <taxon>Papilionoideae</taxon>
        <taxon>50 kb inversion clade</taxon>
        <taxon>dalbergioids sensu lato</taxon>
        <taxon>Dalbergieae</taxon>
        <taxon>Pterocarpus clade</taxon>
        <taxon>Stylosanthes</taxon>
    </lineage>
</organism>
<keyword evidence="3" id="KW-1185">Reference proteome</keyword>
<dbReference type="EMBL" id="JASCZI010063984">
    <property type="protein sequence ID" value="MED6141524.1"/>
    <property type="molecule type" value="Genomic_DNA"/>
</dbReference>
<protein>
    <submittedName>
        <fullName evidence="2">Uncharacterized protein</fullName>
    </submittedName>
</protein>
<sequence length="154" mass="17101">AAPPTQRIRRMAEGDGRRRGGEAVEAARRAVTWHLHTRVRVVPVLVMHIMQGRAHGLSSPRPLKPRGLRSPRLFPPRRRCGWIGSFGPERACIRSITGLHSAWWDSSISTCAGPSWEIPFMAPASVPTPPMSPAPVEHPDQPPARGRGRRVPRR</sequence>
<gene>
    <name evidence="2" type="ORF">PIB30_104295</name>
</gene>
<name>A0ABU6SZ21_9FABA</name>